<sequence>MEPPQWYRSTVCRRAIADRPKRRSPLLTTRSRPHLPSHLFGQERPAEHHARMDIFGTALNGHVIAHALLRSFQLFLHLRPADYQRIIESDHFRFGRPIFRTDHIVAHEQAHVEQFDERITETEIRIRSSCIALLIQLQEQDQCCVGVTENLHNCTNNLWNMQNKWKHNTPALKFLERCSLATRLHLHVRTVFAIGKVDGWVRPSSRNVSPLWILPTTTPRPACTIGQYPAVV</sequence>
<accession>E5S6D5</accession>
<dbReference type="KEGG" id="tsp:Tsp_06887"/>
<evidence type="ECO:0000313" key="2">
    <source>
        <dbReference type="Proteomes" id="UP000054776"/>
    </source>
</evidence>
<dbReference type="AlphaFoldDB" id="E5S6D5"/>
<dbReference type="Proteomes" id="UP000054776">
    <property type="component" value="Unassembled WGS sequence"/>
</dbReference>
<organism evidence="1 2">
    <name type="scientific">Trichinella spiralis</name>
    <name type="common">Trichina worm</name>
    <dbReference type="NCBI Taxonomy" id="6334"/>
    <lineage>
        <taxon>Eukaryota</taxon>
        <taxon>Metazoa</taxon>
        <taxon>Ecdysozoa</taxon>
        <taxon>Nematoda</taxon>
        <taxon>Enoplea</taxon>
        <taxon>Dorylaimia</taxon>
        <taxon>Trichinellida</taxon>
        <taxon>Trichinellidae</taxon>
        <taxon>Trichinella</taxon>
    </lineage>
</organism>
<name>E5S6D5_TRISP</name>
<dbReference type="InParanoid" id="E5S6D5"/>
<dbReference type="HOGENOM" id="CLU_1196252_0_0_1"/>
<proteinExistence type="predicted"/>
<protein>
    <submittedName>
        <fullName evidence="1">Uncharacterized protein</fullName>
    </submittedName>
</protein>
<dbReference type="EMBL" id="JYDH01000055">
    <property type="protein sequence ID" value="KRY35329.1"/>
    <property type="molecule type" value="Genomic_DNA"/>
</dbReference>
<reference evidence="1 2" key="1">
    <citation type="submission" date="2015-01" db="EMBL/GenBank/DDBJ databases">
        <title>Evolution of Trichinella species and genotypes.</title>
        <authorList>
            <person name="Korhonen P.K."/>
            <person name="Edoardo P."/>
            <person name="Giuseppe L.R."/>
            <person name="Gasser R.B."/>
        </authorList>
    </citation>
    <scope>NUCLEOTIDE SEQUENCE [LARGE SCALE GENOMIC DNA]</scope>
    <source>
        <strain evidence="1">ISS3</strain>
    </source>
</reference>
<dbReference type="RefSeq" id="XP_003380736.1">
    <property type="nucleotide sequence ID" value="XM_003380688.1"/>
</dbReference>
<comment type="caution">
    <text evidence="1">The sequence shown here is derived from an EMBL/GenBank/DDBJ whole genome shotgun (WGS) entry which is preliminary data.</text>
</comment>
<keyword evidence="2" id="KW-1185">Reference proteome</keyword>
<evidence type="ECO:0000313" key="1">
    <source>
        <dbReference type="EMBL" id="KRY35329.1"/>
    </source>
</evidence>
<gene>
    <name evidence="1" type="ORF">T01_15102</name>
</gene>
<dbReference type="OrthoDB" id="10272200at2759"/>